<protein>
    <submittedName>
        <fullName evidence="2">Uncharacterized protein</fullName>
    </submittedName>
</protein>
<reference evidence="2 3" key="1">
    <citation type="journal article" date="2021" name="Cell Host Microbe">
        <title>in vivo commensal control of Clostridioides difficile virulence.</title>
        <authorList>
            <person name="Girinathan B.P."/>
            <person name="Dibenedetto N."/>
            <person name="Worley J.N."/>
            <person name="Peltier J."/>
            <person name="Arrieta-Ortiz M.L."/>
            <person name="Rupa Christinal Immanuel S."/>
            <person name="Lavin R."/>
            <person name="Delaney M.L."/>
            <person name="Cummins C."/>
            <person name="Hoffmann M."/>
            <person name="Luo Y."/>
            <person name="Gonzalez-Escalona N."/>
            <person name="Allard M."/>
            <person name="Onderdonk A.B."/>
            <person name="Gerber G.K."/>
            <person name="Sonenshein A.L."/>
            <person name="Baliga N."/>
            <person name="Dupuy B."/>
            <person name="Bry L."/>
        </authorList>
    </citation>
    <scope>NUCLEOTIDE SEQUENCE [LARGE SCALE GENOMIC DNA]</scope>
    <source>
        <strain evidence="2 3">DSM 599</strain>
    </source>
</reference>
<feature type="coiled-coil region" evidence="1">
    <location>
        <begin position="248"/>
        <end position="275"/>
    </location>
</feature>
<dbReference type="Proteomes" id="UP001299068">
    <property type="component" value="Unassembled WGS sequence"/>
</dbReference>
<dbReference type="RefSeq" id="WP_221862432.1">
    <property type="nucleotide sequence ID" value="NZ_JAIKTU010000022.1"/>
</dbReference>
<organism evidence="2 3">
    <name type="scientific">Clostridium sardiniense</name>
    <name type="common">Clostridium absonum</name>
    <dbReference type="NCBI Taxonomy" id="29369"/>
    <lineage>
        <taxon>Bacteria</taxon>
        <taxon>Bacillati</taxon>
        <taxon>Bacillota</taxon>
        <taxon>Clostridia</taxon>
        <taxon>Eubacteriales</taxon>
        <taxon>Clostridiaceae</taxon>
        <taxon>Clostridium</taxon>
    </lineage>
</organism>
<evidence type="ECO:0000313" key="2">
    <source>
        <dbReference type="EMBL" id="MBY0757332.1"/>
    </source>
</evidence>
<gene>
    <name evidence="2" type="ORF">K5V21_18050</name>
</gene>
<evidence type="ECO:0000313" key="3">
    <source>
        <dbReference type="Proteomes" id="UP001299068"/>
    </source>
</evidence>
<evidence type="ECO:0000256" key="1">
    <source>
        <dbReference type="SAM" id="Coils"/>
    </source>
</evidence>
<keyword evidence="1" id="KW-0175">Coiled coil</keyword>
<keyword evidence="3" id="KW-1185">Reference proteome</keyword>
<name>A0ABS7L347_CLOSR</name>
<dbReference type="EMBL" id="JAIKTU010000022">
    <property type="protein sequence ID" value="MBY0757332.1"/>
    <property type="molecule type" value="Genomic_DNA"/>
</dbReference>
<comment type="caution">
    <text evidence="2">The sequence shown here is derived from an EMBL/GenBank/DDBJ whole genome shotgun (WGS) entry which is preliminary data.</text>
</comment>
<sequence>MSKKSEVEMNNNYTLYYPTIEFNNPFWLWSAALLWDRIYRIVPEEYELKDSENIKKIIYYDEDLINNINPKIYIQEASKNFINSLNHKDNKWWAAALDSSNYKKKEYIKLHKDKADVKLREMILGKNKIKGNWMNMPTDMASIYMLYLATEIAERNNINLSTDYTEAWCGSNFFQYDGNLNDSEYMYEKTVLSAITIESFIPSNITNLSAKELIDFRNKSNQERKRYFLNIEQLYKRISLCEDEKIINDLIHDNIKELEESKKEYKKRMRDIKAESFLGVKTLMAPIVSTVANSIGKMPDEISNGLNLAGVGIGIIGGFWEEHKKISKERKNYECNYLMQLEKHISRSYNWECNNIHSGYHQFLNDNLNHFLRD</sequence>
<proteinExistence type="predicted"/>
<accession>A0ABS7L347</accession>